<dbReference type="GO" id="GO:0016755">
    <property type="term" value="F:aminoacyltransferase activity"/>
    <property type="evidence" value="ECO:0007669"/>
    <property type="project" value="InterPro"/>
</dbReference>
<dbReference type="GO" id="GO:0071555">
    <property type="term" value="P:cell wall organization"/>
    <property type="evidence" value="ECO:0007669"/>
    <property type="project" value="UniProtKB-KW"/>
</dbReference>
<dbReference type="GO" id="GO:0009252">
    <property type="term" value="P:peptidoglycan biosynthetic process"/>
    <property type="evidence" value="ECO:0007669"/>
    <property type="project" value="UniProtKB-KW"/>
</dbReference>
<dbReference type="OrthoDB" id="9785911at2"/>
<dbReference type="RefSeq" id="WP_077847254.1">
    <property type="nucleotide sequence ID" value="NZ_LZZM01000138.1"/>
</dbReference>
<keyword evidence="5" id="KW-0012">Acyltransferase</keyword>
<accession>A0A1S8TJG4</accession>
<evidence type="ECO:0000256" key="3">
    <source>
        <dbReference type="ARBA" id="ARBA00022960"/>
    </source>
</evidence>
<comment type="caution">
    <text evidence="8">The sequence shown here is derived from an EMBL/GenBank/DDBJ whole genome shotgun (WGS) entry which is preliminary data.</text>
</comment>
<dbReference type="InterPro" id="IPR050644">
    <property type="entry name" value="PG_Glycine_Bridge_Synth"/>
</dbReference>
<dbReference type="Gene3D" id="3.40.630.30">
    <property type="match status" value="1"/>
</dbReference>
<keyword evidence="2" id="KW-0808">Transferase</keyword>
<sequence length="341" mass="40585">MQDLLYTSSPKWNEYLEIMNKDNEDIYFSKNYYNMYEQNGDGKAELFVYKEENDIAIYPFMLNEIKGYRLDKKYYDIESAYGYGGPLTNNYDEKFLMNFENSFLEYCSANNIIAEFIRFHPLIKNENIFKKNIKVLHNRTTVYLDLTKGIQAIWKEDIKSKNRNMIRKAEKNGLVVENSDDYEEFQSIYSKTMDKVEANDYYYFNENYYKQIKNSDNYILLNVKQNDMVIASAIFIKYGKFFHYHLAGSLKEYLKFAPNNLLLWEAIKLACSSGAKMFHFGGGLSDCIDDKLFKFKSSFSKNTTDFYIGKRIHNNEIYEYLINEWEKENEKKATILLQYKS</sequence>
<evidence type="ECO:0000313" key="9">
    <source>
        <dbReference type="Proteomes" id="UP000190890"/>
    </source>
</evidence>
<keyword evidence="9" id="KW-1185">Reference proteome</keyword>
<dbReference type="GO" id="GO:0008360">
    <property type="term" value="P:regulation of cell shape"/>
    <property type="evidence" value="ECO:0007669"/>
    <property type="project" value="UniProtKB-KW"/>
</dbReference>
<evidence type="ECO:0000256" key="5">
    <source>
        <dbReference type="ARBA" id="ARBA00023315"/>
    </source>
</evidence>
<proteinExistence type="inferred from homology"/>
<evidence type="ECO:0000313" key="8">
    <source>
        <dbReference type="EMBL" id="OOM77940.1"/>
    </source>
</evidence>
<keyword evidence="3" id="KW-0133">Cell shape</keyword>
<dbReference type="PANTHER" id="PTHR36174:SF1">
    <property type="entry name" value="LIPID II:GLYCINE GLYCYLTRANSFERASE"/>
    <property type="match status" value="1"/>
</dbReference>
<gene>
    <name evidence="8" type="ORF">CLPUN_21130</name>
</gene>
<keyword evidence="4" id="KW-0573">Peptidoglycan synthesis</keyword>
<dbReference type="InterPro" id="IPR038740">
    <property type="entry name" value="BioF2-like_GNAT_dom"/>
</dbReference>
<keyword evidence="6" id="KW-0961">Cell wall biogenesis/degradation</keyword>
<evidence type="ECO:0000256" key="6">
    <source>
        <dbReference type="ARBA" id="ARBA00023316"/>
    </source>
</evidence>
<dbReference type="InterPro" id="IPR016181">
    <property type="entry name" value="Acyl_CoA_acyltransferase"/>
</dbReference>
<evidence type="ECO:0000256" key="1">
    <source>
        <dbReference type="ARBA" id="ARBA00009943"/>
    </source>
</evidence>
<feature type="domain" description="BioF2-like acetyltransferase" evidence="7">
    <location>
        <begin position="163"/>
        <end position="284"/>
    </location>
</feature>
<organism evidence="8 9">
    <name type="scientific">Clostridium puniceum</name>
    <dbReference type="NCBI Taxonomy" id="29367"/>
    <lineage>
        <taxon>Bacteria</taxon>
        <taxon>Bacillati</taxon>
        <taxon>Bacillota</taxon>
        <taxon>Clostridia</taxon>
        <taxon>Eubacteriales</taxon>
        <taxon>Clostridiaceae</taxon>
        <taxon>Clostridium</taxon>
    </lineage>
</organism>
<reference evidence="8 9" key="1">
    <citation type="submission" date="2016-05" db="EMBL/GenBank/DDBJ databases">
        <title>Microbial solvent formation.</title>
        <authorList>
            <person name="Poehlein A."/>
            <person name="Montoya Solano J.D."/>
            <person name="Flitsch S."/>
            <person name="Krabben P."/>
            <person name="Duerre P."/>
            <person name="Daniel R."/>
        </authorList>
    </citation>
    <scope>NUCLEOTIDE SEQUENCE [LARGE SCALE GENOMIC DNA]</scope>
    <source>
        <strain evidence="8 9">DSM 2619</strain>
    </source>
</reference>
<dbReference type="AlphaFoldDB" id="A0A1S8TJG4"/>
<comment type="similarity">
    <text evidence="1">Belongs to the FemABX family.</text>
</comment>
<protein>
    <submittedName>
        <fullName evidence="8">FemAB family protein</fullName>
    </submittedName>
</protein>
<dbReference type="STRING" id="29367.CLPUN_21130"/>
<dbReference type="Proteomes" id="UP000190890">
    <property type="component" value="Unassembled WGS sequence"/>
</dbReference>
<dbReference type="Pfam" id="PF13480">
    <property type="entry name" value="Acetyltransf_6"/>
    <property type="match status" value="1"/>
</dbReference>
<dbReference type="PROSITE" id="PS51191">
    <property type="entry name" value="FEMABX"/>
    <property type="match status" value="1"/>
</dbReference>
<dbReference type="InterPro" id="IPR003447">
    <property type="entry name" value="FEMABX"/>
</dbReference>
<evidence type="ECO:0000256" key="2">
    <source>
        <dbReference type="ARBA" id="ARBA00022679"/>
    </source>
</evidence>
<dbReference type="PANTHER" id="PTHR36174">
    <property type="entry name" value="LIPID II:GLYCINE GLYCYLTRANSFERASE"/>
    <property type="match status" value="1"/>
</dbReference>
<dbReference type="SUPFAM" id="SSF55729">
    <property type="entry name" value="Acyl-CoA N-acyltransferases (Nat)"/>
    <property type="match status" value="1"/>
</dbReference>
<evidence type="ECO:0000256" key="4">
    <source>
        <dbReference type="ARBA" id="ARBA00022984"/>
    </source>
</evidence>
<name>A0A1S8TJG4_9CLOT</name>
<dbReference type="EMBL" id="LZZM01000138">
    <property type="protein sequence ID" value="OOM77940.1"/>
    <property type="molecule type" value="Genomic_DNA"/>
</dbReference>
<evidence type="ECO:0000259" key="7">
    <source>
        <dbReference type="Pfam" id="PF13480"/>
    </source>
</evidence>